<dbReference type="EMBL" id="BLPG01000001">
    <property type="protein sequence ID" value="GFJ90281.1"/>
    <property type="molecule type" value="Genomic_DNA"/>
</dbReference>
<accession>A0A6V8L623</accession>
<dbReference type="InterPro" id="IPR025855">
    <property type="entry name" value="Replic_Relax"/>
</dbReference>
<evidence type="ECO:0000313" key="1">
    <source>
        <dbReference type="EMBL" id="GFJ90281.1"/>
    </source>
</evidence>
<name>A0A6V8L623_9ACTN</name>
<keyword evidence="2" id="KW-1185">Reference proteome</keyword>
<organism evidence="1 2">
    <name type="scientific">Phytohabitans rumicis</name>
    <dbReference type="NCBI Taxonomy" id="1076125"/>
    <lineage>
        <taxon>Bacteria</taxon>
        <taxon>Bacillati</taxon>
        <taxon>Actinomycetota</taxon>
        <taxon>Actinomycetes</taxon>
        <taxon>Micromonosporales</taxon>
        <taxon>Micromonosporaceae</taxon>
    </lineage>
</organism>
<dbReference type="Proteomes" id="UP000482960">
    <property type="component" value="Unassembled WGS sequence"/>
</dbReference>
<gene>
    <name evidence="1" type="ORF">Prum_039230</name>
</gene>
<comment type="caution">
    <text evidence="1">The sequence shown here is derived from an EMBL/GenBank/DDBJ whole genome shotgun (WGS) entry which is preliminary data.</text>
</comment>
<reference evidence="1 2" key="2">
    <citation type="submission" date="2020-03" db="EMBL/GenBank/DDBJ databases">
        <authorList>
            <person name="Ichikawa N."/>
            <person name="Kimura A."/>
            <person name="Kitahashi Y."/>
            <person name="Uohara A."/>
        </authorList>
    </citation>
    <scope>NUCLEOTIDE SEQUENCE [LARGE SCALE GENOMIC DNA]</scope>
    <source>
        <strain evidence="1 2">NBRC 108638</strain>
    </source>
</reference>
<dbReference type="RefSeq" id="WP_173077663.1">
    <property type="nucleotide sequence ID" value="NZ_BAABJB010000024.1"/>
</dbReference>
<proteinExistence type="predicted"/>
<evidence type="ECO:0008006" key="3">
    <source>
        <dbReference type="Google" id="ProtNLM"/>
    </source>
</evidence>
<protein>
    <recommendedName>
        <fullName evidence="3">Replication-relaxation</fullName>
    </recommendedName>
</protein>
<dbReference type="Pfam" id="PF13814">
    <property type="entry name" value="Replic_Relax"/>
    <property type="match status" value="1"/>
</dbReference>
<sequence length="292" mass="32785">MTDHVLRIQSALTDRDHVLLGWLADHGVLTTAQIAHALFPSVDFAQERLRKLAALGVLARFRPQRPDGGSHPYHYVLDQLGVDVVCAQRGDELPRRDAARKRRWHLTNRANLPHLLGVNQFFIELAGYARTHPEARLERWWPASRMQGRGAFAEPGDDVQILVYKPRIRPDGHGIWVEHDARVPFFVEYDTGTEPLGVLVDKLYDYAALAKVTGRVWPVLFWLHAAAREQNLHQHLDQEGIALPVATAARADAVRTGASPAEAVWWLHRHPGGLLRLADLAATVFTRKEAAA</sequence>
<reference evidence="1 2" key="1">
    <citation type="submission" date="2020-03" db="EMBL/GenBank/DDBJ databases">
        <title>Whole genome shotgun sequence of Phytohabitans rumicis NBRC 108638.</title>
        <authorList>
            <person name="Komaki H."/>
            <person name="Tamura T."/>
        </authorList>
    </citation>
    <scope>NUCLEOTIDE SEQUENCE [LARGE SCALE GENOMIC DNA]</scope>
    <source>
        <strain evidence="1 2">NBRC 108638</strain>
    </source>
</reference>
<evidence type="ECO:0000313" key="2">
    <source>
        <dbReference type="Proteomes" id="UP000482960"/>
    </source>
</evidence>
<dbReference type="AlphaFoldDB" id="A0A6V8L623"/>